<gene>
    <name evidence="2" type="ORF">AC731_007895</name>
</gene>
<dbReference type="InterPro" id="IPR013976">
    <property type="entry name" value="HDOD"/>
</dbReference>
<dbReference type="Pfam" id="PF08668">
    <property type="entry name" value="HDOD"/>
    <property type="match status" value="1"/>
</dbReference>
<evidence type="ECO:0000259" key="1">
    <source>
        <dbReference type="PROSITE" id="PS51833"/>
    </source>
</evidence>
<evidence type="ECO:0000313" key="3">
    <source>
        <dbReference type="Proteomes" id="UP000036902"/>
    </source>
</evidence>
<dbReference type="Proteomes" id="UP000036902">
    <property type="component" value="Chromosome"/>
</dbReference>
<dbReference type="PROSITE" id="PS51833">
    <property type="entry name" value="HDOD"/>
    <property type="match status" value="1"/>
</dbReference>
<dbReference type="PANTHER" id="PTHR33525:SF4">
    <property type="entry name" value="CYCLIC DI-GMP PHOSPHODIESTERASE CDGJ"/>
    <property type="match status" value="1"/>
</dbReference>
<name>A0A127KAM9_9RHOO</name>
<proteinExistence type="predicted"/>
<evidence type="ECO:0000313" key="2">
    <source>
        <dbReference type="EMBL" id="AMO39039.1"/>
    </source>
</evidence>
<dbReference type="KEGG" id="thu:AC731_007895"/>
<dbReference type="InterPro" id="IPR052340">
    <property type="entry name" value="RNase_Y/CdgJ"/>
</dbReference>
<dbReference type="SUPFAM" id="SSF109604">
    <property type="entry name" value="HD-domain/PDEase-like"/>
    <property type="match status" value="1"/>
</dbReference>
<keyword evidence="3" id="KW-1185">Reference proteome</keyword>
<dbReference type="Gene3D" id="1.10.3210.10">
    <property type="entry name" value="Hypothetical protein af1432"/>
    <property type="match status" value="1"/>
</dbReference>
<accession>A0A127KAM9</accession>
<dbReference type="AlphaFoldDB" id="A0A127KAM9"/>
<dbReference type="PANTHER" id="PTHR33525">
    <property type="match status" value="1"/>
</dbReference>
<organism evidence="2 3">
    <name type="scientific">Thauera humireducens</name>
    <dbReference type="NCBI Taxonomy" id="1134435"/>
    <lineage>
        <taxon>Bacteria</taxon>
        <taxon>Pseudomonadati</taxon>
        <taxon>Pseudomonadota</taxon>
        <taxon>Betaproteobacteria</taxon>
        <taxon>Rhodocyclales</taxon>
        <taxon>Zoogloeaceae</taxon>
        <taxon>Thauera</taxon>
    </lineage>
</organism>
<protein>
    <submittedName>
        <fullName evidence="2">Signal transduction protein</fullName>
    </submittedName>
</protein>
<reference evidence="3" key="1">
    <citation type="submission" date="2016-03" db="EMBL/GenBank/DDBJ databases">
        <authorList>
            <person name="Ma C."/>
            <person name="Zhou S."/>
            <person name="Yang G."/>
        </authorList>
    </citation>
    <scope>NUCLEOTIDE SEQUENCE [LARGE SCALE GENOMIC DNA]</scope>
    <source>
        <strain evidence="3">SgZ-1</strain>
    </source>
</reference>
<dbReference type="STRING" id="1134435.AC731_007895"/>
<sequence>MFKGILDWLFGRSRNAAQRPAPTAEPADFERLNRNAPLRDATLREDVPSGVGTFLCREAVLGRDQRIAGYQFMLQESTRNRIQLSSRRIHHLYAEVLVRSLVGANIAQLLGHRRAFLEVPDSFLGHPCLDELPAAQVVLIAAPHHEQGCVPPETLRPVVEALKRRGFGFALPDPLVIREYGPLLPLADMIVVRAPALDARHGLQLTGLLSEGAPNARLLVRDLPSLEDFRFAFKMGAALFQGPFITSREDWSEHELGPDALRIATLIGRLRQNAETRELAALLKEDGALSLRLLRYVNSAANALPTPVSSIEHALAMIGHERLHRWLVLLACSTDGRNARAASALETALIRARLMELLGHDCPQLKADALFLVGLLSLADVIMQVPLDKVLAPLALDPDIEAALRHGAGPLFPLLELAIACENGDTDPARLHDLAEARGISAQQASDCHLKAMLWAIELNI</sequence>
<dbReference type="EMBL" id="CP014646">
    <property type="protein sequence ID" value="AMO39039.1"/>
    <property type="molecule type" value="Genomic_DNA"/>
</dbReference>
<feature type="domain" description="HDOD" evidence="1">
    <location>
        <begin position="253"/>
        <end position="440"/>
    </location>
</feature>